<dbReference type="OrthoDB" id="9800627at2"/>
<evidence type="ECO:0000256" key="10">
    <source>
        <dbReference type="ARBA" id="ARBA00022989"/>
    </source>
</evidence>
<dbReference type="PANTHER" id="PTHR35864:SF1">
    <property type="entry name" value="ZINC METALLOPROTEASE YWHC-RELATED"/>
    <property type="match status" value="1"/>
</dbReference>
<comment type="caution">
    <text evidence="15">The sequence shown here is derived from an EMBL/GenBank/DDBJ whole genome shotgun (WGS) entry which is preliminary data.</text>
</comment>
<proteinExistence type="inferred from homology"/>
<feature type="transmembrane region" description="Helical" evidence="13">
    <location>
        <begin position="12"/>
        <end position="33"/>
    </location>
</feature>
<comment type="subcellular location">
    <subcellularLocation>
        <location evidence="2">Cell membrane</location>
        <topology evidence="2">Multi-pass membrane protein</topology>
    </subcellularLocation>
</comment>
<evidence type="ECO:0000256" key="7">
    <source>
        <dbReference type="ARBA" id="ARBA00022723"/>
    </source>
</evidence>
<keyword evidence="5 15" id="KW-0645">Protease</keyword>
<keyword evidence="6 13" id="KW-0812">Transmembrane</keyword>
<evidence type="ECO:0000256" key="11">
    <source>
        <dbReference type="ARBA" id="ARBA00023049"/>
    </source>
</evidence>
<keyword evidence="10 13" id="KW-1133">Transmembrane helix</keyword>
<feature type="transmembrane region" description="Helical" evidence="13">
    <location>
        <begin position="184"/>
        <end position="204"/>
    </location>
</feature>
<keyword evidence="9" id="KW-0862">Zinc</keyword>
<feature type="domain" description="Peptidase M50" evidence="14">
    <location>
        <begin position="129"/>
        <end position="173"/>
    </location>
</feature>
<organism evidence="15 16">
    <name type="scientific">Methylobacter tundripaludum</name>
    <dbReference type="NCBI Taxonomy" id="173365"/>
    <lineage>
        <taxon>Bacteria</taxon>
        <taxon>Pseudomonadati</taxon>
        <taxon>Pseudomonadota</taxon>
        <taxon>Gammaproteobacteria</taxon>
        <taxon>Methylococcales</taxon>
        <taxon>Methylococcaceae</taxon>
        <taxon>Methylobacter</taxon>
    </lineage>
</organism>
<dbReference type="CDD" id="cd06158">
    <property type="entry name" value="S2P-M50_like_1"/>
    <property type="match status" value="1"/>
</dbReference>
<evidence type="ECO:0000256" key="12">
    <source>
        <dbReference type="ARBA" id="ARBA00023136"/>
    </source>
</evidence>
<keyword evidence="4" id="KW-1003">Cell membrane</keyword>
<dbReference type="EMBL" id="PTIY01000001">
    <property type="protein sequence ID" value="PPK73480.1"/>
    <property type="molecule type" value="Genomic_DNA"/>
</dbReference>
<dbReference type="InterPro" id="IPR008915">
    <property type="entry name" value="Peptidase_M50"/>
</dbReference>
<evidence type="ECO:0000256" key="3">
    <source>
        <dbReference type="ARBA" id="ARBA00007931"/>
    </source>
</evidence>
<dbReference type="GO" id="GO:0008237">
    <property type="term" value="F:metallopeptidase activity"/>
    <property type="evidence" value="ECO:0007669"/>
    <property type="project" value="UniProtKB-KW"/>
</dbReference>
<dbReference type="AlphaFoldDB" id="A0A2S6H7T3"/>
<keyword evidence="11" id="KW-0482">Metalloprotease</keyword>
<keyword evidence="12 13" id="KW-0472">Membrane</keyword>
<dbReference type="GO" id="GO:0046872">
    <property type="term" value="F:metal ion binding"/>
    <property type="evidence" value="ECO:0007669"/>
    <property type="project" value="UniProtKB-KW"/>
</dbReference>
<dbReference type="Proteomes" id="UP000238071">
    <property type="component" value="Unassembled WGS sequence"/>
</dbReference>
<comment type="similarity">
    <text evidence="3">Belongs to the peptidase M50B family.</text>
</comment>
<dbReference type="InterPro" id="IPR044537">
    <property type="entry name" value="Rip2-like"/>
</dbReference>
<feature type="transmembrane region" description="Helical" evidence="13">
    <location>
        <begin position="54"/>
        <end position="76"/>
    </location>
</feature>
<keyword evidence="8" id="KW-0378">Hydrolase</keyword>
<evidence type="ECO:0000256" key="2">
    <source>
        <dbReference type="ARBA" id="ARBA00004651"/>
    </source>
</evidence>
<dbReference type="Pfam" id="PF02163">
    <property type="entry name" value="Peptidase_M50"/>
    <property type="match status" value="1"/>
</dbReference>
<evidence type="ECO:0000313" key="16">
    <source>
        <dbReference type="Proteomes" id="UP000238071"/>
    </source>
</evidence>
<protein>
    <submittedName>
        <fullName evidence="15">Zn-dependent protease</fullName>
    </submittedName>
</protein>
<accession>A0A2S6H7T3</accession>
<keyword evidence="7" id="KW-0479">Metal-binding</keyword>
<sequence>MMDELTLLQRIVVWILPVIFAITVHEVAHGWVAKKYGDNTASMLGRLTLNPIKHIDVLGTLIIPGLLLLSFSGFIFGWAKPVPVDPRNFKNPRRDMAIVALAGPVSNLLMAVGWALIARVGVTIGMQAEAVSLPLIYTGVAGISINLVLALINLLPIPPLDGSRILTGILPSYWAWQYNRLERFGFIILLVLLYTKVLGLILAYPMFVAQQAFFSIAGL</sequence>
<evidence type="ECO:0000256" key="13">
    <source>
        <dbReference type="SAM" id="Phobius"/>
    </source>
</evidence>
<evidence type="ECO:0000256" key="4">
    <source>
        <dbReference type="ARBA" id="ARBA00022475"/>
    </source>
</evidence>
<dbReference type="GO" id="GO:0005886">
    <property type="term" value="C:plasma membrane"/>
    <property type="evidence" value="ECO:0007669"/>
    <property type="project" value="UniProtKB-SubCell"/>
</dbReference>
<name>A0A2S6H7T3_9GAMM</name>
<evidence type="ECO:0000256" key="8">
    <source>
        <dbReference type="ARBA" id="ARBA00022801"/>
    </source>
</evidence>
<evidence type="ECO:0000256" key="6">
    <source>
        <dbReference type="ARBA" id="ARBA00022692"/>
    </source>
</evidence>
<evidence type="ECO:0000259" key="14">
    <source>
        <dbReference type="Pfam" id="PF02163"/>
    </source>
</evidence>
<reference evidence="15 16" key="1">
    <citation type="submission" date="2018-02" db="EMBL/GenBank/DDBJ databases">
        <title>Subsurface microbial communities from deep shales in Ohio and West Virginia, USA.</title>
        <authorList>
            <person name="Wrighton K."/>
        </authorList>
    </citation>
    <scope>NUCLEOTIDE SEQUENCE [LARGE SCALE GENOMIC DNA]</scope>
    <source>
        <strain evidence="15 16">OWC-G53F</strain>
    </source>
</reference>
<keyword evidence="16" id="KW-1185">Reference proteome</keyword>
<evidence type="ECO:0000256" key="5">
    <source>
        <dbReference type="ARBA" id="ARBA00022670"/>
    </source>
</evidence>
<feature type="transmembrane region" description="Helical" evidence="13">
    <location>
        <begin position="96"/>
        <end position="118"/>
    </location>
</feature>
<dbReference type="PANTHER" id="PTHR35864">
    <property type="entry name" value="ZINC METALLOPROTEASE MJ0611-RELATED"/>
    <property type="match status" value="1"/>
</dbReference>
<gene>
    <name evidence="15" type="ORF">B0F88_1016</name>
</gene>
<dbReference type="GO" id="GO:0006508">
    <property type="term" value="P:proteolysis"/>
    <property type="evidence" value="ECO:0007669"/>
    <property type="project" value="UniProtKB-KW"/>
</dbReference>
<comment type="cofactor">
    <cofactor evidence="1">
        <name>Zn(2+)</name>
        <dbReference type="ChEBI" id="CHEBI:29105"/>
    </cofactor>
</comment>
<dbReference type="InterPro" id="IPR052348">
    <property type="entry name" value="Metallopeptidase_M50B"/>
</dbReference>
<evidence type="ECO:0000256" key="1">
    <source>
        <dbReference type="ARBA" id="ARBA00001947"/>
    </source>
</evidence>
<evidence type="ECO:0000313" key="15">
    <source>
        <dbReference type="EMBL" id="PPK73480.1"/>
    </source>
</evidence>
<feature type="transmembrane region" description="Helical" evidence="13">
    <location>
        <begin position="130"/>
        <end position="152"/>
    </location>
</feature>
<dbReference type="RefSeq" id="WP_104421906.1">
    <property type="nucleotide sequence ID" value="NZ_PTIY01000001.1"/>
</dbReference>
<evidence type="ECO:0000256" key="9">
    <source>
        <dbReference type="ARBA" id="ARBA00022833"/>
    </source>
</evidence>